<keyword evidence="9" id="KW-1185">Reference proteome</keyword>
<keyword evidence="2 5" id="KW-0768">Sushi</keyword>
<dbReference type="InterPro" id="IPR051503">
    <property type="entry name" value="ComplSys_Reg/VirEntry_Med"/>
</dbReference>
<dbReference type="SMART" id="SM00032">
    <property type="entry name" value="CCP"/>
    <property type="match status" value="2"/>
</dbReference>
<evidence type="ECO:0000256" key="3">
    <source>
        <dbReference type="ARBA" id="ARBA00022729"/>
    </source>
</evidence>
<dbReference type="AlphaFoldDB" id="A0AAW0VTD6"/>
<keyword evidence="3" id="KW-0732">Signal</keyword>
<evidence type="ECO:0000256" key="6">
    <source>
        <dbReference type="SAM" id="MobiDB-lite"/>
    </source>
</evidence>
<dbReference type="Pfam" id="PF00084">
    <property type="entry name" value="Sushi"/>
    <property type="match status" value="1"/>
</dbReference>
<dbReference type="PROSITE" id="PS50923">
    <property type="entry name" value="SUSHI"/>
    <property type="match status" value="1"/>
</dbReference>
<accession>A0AAW0VTD6</accession>
<reference evidence="8 9" key="1">
    <citation type="journal article" date="2024" name="BMC Genomics">
        <title>Genome assembly of redclaw crayfish (Cherax quadricarinatus) provides insights into its immune adaptation and hypoxia tolerance.</title>
        <authorList>
            <person name="Liu Z."/>
            <person name="Zheng J."/>
            <person name="Li H."/>
            <person name="Fang K."/>
            <person name="Wang S."/>
            <person name="He J."/>
            <person name="Zhou D."/>
            <person name="Weng S."/>
            <person name="Chi M."/>
            <person name="Gu Z."/>
            <person name="He J."/>
            <person name="Li F."/>
            <person name="Wang M."/>
        </authorList>
    </citation>
    <scope>NUCLEOTIDE SEQUENCE [LARGE SCALE GENOMIC DNA]</scope>
    <source>
        <strain evidence="8">ZL_2023a</strain>
    </source>
</reference>
<evidence type="ECO:0000313" key="9">
    <source>
        <dbReference type="Proteomes" id="UP001445076"/>
    </source>
</evidence>
<keyword evidence="4" id="KW-1015">Disulfide bond</keyword>
<feature type="region of interest" description="Disordered" evidence="6">
    <location>
        <begin position="122"/>
        <end position="141"/>
    </location>
</feature>
<evidence type="ECO:0000256" key="1">
    <source>
        <dbReference type="ARBA" id="ARBA00004328"/>
    </source>
</evidence>
<dbReference type="Gene3D" id="2.10.70.10">
    <property type="entry name" value="Complement Module, domain 1"/>
    <property type="match status" value="2"/>
</dbReference>
<proteinExistence type="predicted"/>
<feature type="domain" description="Sushi" evidence="7">
    <location>
        <begin position="1"/>
        <end position="61"/>
    </location>
</feature>
<dbReference type="CDD" id="cd00033">
    <property type="entry name" value="CCP"/>
    <property type="match status" value="2"/>
</dbReference>
<evidence type="ECO:0000259" key="7">
    <source>
        <dbReference type="PROSITE" id="PS50923"/>
    </source>
</evidence>
<comment type="caution">
    <text evidence="8">The sequence shown here is derived from an EMBL/GenBank/DDBJ whole genome shotgun (WGS) entry which is preliminary data.</text>
</comment>
<dbReference type="InterPro" id="IPR035976">
    <property type="entry name" value="Sushi/SCR/CCP_sf"/>
</dbReference>
<sequence>PEAPHGQYTFNGAEVPERATIGHAEVVKFLCHAGYTVLGSDTLRCWYGEWTVTGSSPQCQPDSCTLPEVEHGTYTGGQRKGGSSVEHGSTVEYTCEEGWLVNVAEVRCVLGHLQPDPPTCVTPAQATHAAHNLPSQHRHTL</sequence>
<evidence type="ECO:0000313" key="8">
    <source>
        <dbReference type="EMBL" id="KAK8719534.1"/>
    </source>
</evidence>
<evidence type="ECO:0000256" key="5">
    <source>
        <dbReference type="PROSITE-ProRule" id="PRU00302"/>
    </source>
</evidence>
<dbReference type="InterPro" id="IPR000436">
    <property type="entry name" value="Sushi_SCR_CCP_dom"/>
</dbReference>
<feature type="non-terminal residue" evidence="8">
    <location>
        <position position="1"/>
    </location>
</feature>
<evidence type="ECO:0000256" key="2">
    <source>
        <dbReference type="ARBA" id="ARBA00022659"/>
    </source>
</evidence>
<comment type="caution">
    <text evidence="5">Lacks conserved residue(s) required for the propagation of feature annotation.</text>
</comment>
<gene>
    <name evidence="8" type="ORF">OTU49_013974</name>
</gene>
<dbReference type="SUPFAM" id="SSF57535">
    <property type="entry name" value="Complement control module/SCR domain"/>
    <property type="match status" value="2"/>
</dbReference>
<protein>
    <recommendedName>
        <fullName evidence="7">Sushi domain-containing protein</fullName>
    </recommendedName>
</protein>
<dbReference type="Proteomes" id="UP001445076">
    <property type="component" value="Unassembled WGS sequence"/>
</dbReference>
<evidence type="ECO:0000256" key="4">
    <source>
        <dbReference type="ARBA" id="ARBA00023157"/>
    </source>
</evidence>
<name>A0AAW0VTD6_CHEQU</name>
<organism evidence="8 9">
    <name type="scientific">Cherax quadricarinatus</name>
    <name type="common">Australian red claw crayfish</name>
    <dbReference type="NCBI Taxonomy" id="27406"/>
    <lineage>
        <taxon>Eukaryota</taxon>
        <taxon>Metazoa</taxon>
        <taxon>Ecdysozoa</taxon>
        <taxon>Arthropoda</taxon>
        <taxon>Crustacea</taxon>
        <taxon>Multicrustacea</taxon>
        <taxon>Malacostraca</taxon>
        <taxon>Eumalacostraca</taxon>
        <taxon>Eucarida</taxon>
        <taxon>Decapoda</taxon>
        <taxon>Pleocyemata</taxon>
        <taxon>Astacidea</taxon>
        <taxon>Parastacoidea</taxon>
        <taxon>Parastacidae</taxon>
        <taxon>Cherax</taxon>
    </lineage>
</organism>
<dbReference type="PANTHER" id="PTHR45785">
    <property type="entry name" value="COMPLEMENT FACTOR H-RELATED"/>
    <property type="match status" value="1"/>
</dbReference>
<dbReference type="PANTHER" id="PTHR45785:SF2">
    <property type="entry name" value="COMPLEMENT FACTOR H-RELATED"/>
    <property type="match status" value="1"/>
</dbReference>
<comment type="subcellular location">
    <subcellularLocation>
        <location evidence="1">Virion</location>
    </subcellularLocation>
</comment>
<dbReference type="EMBL" id="JARKIK010001920">
    <property type="protein sequence ID" value="KAK8719534.1"/>
    <property type="molecule type" value="Genomic_DNA"/>
</dbReference>
<feature type="non-terminal residue" evidence="8">
    <location>
        <position position="141"/>
    </location>
</feature>